<dbReference type="Gene3D" id="1.10.10.1940">
    <property type="match status" value="2"/>
</dbReference>
<accession>A0AA39M2C3</accession>
<dbReference type="PANTHER" id="PTHR21724:SF109">
    <property type="entry name" value="SHKT DOMAIN-CONTAINING PROTEIN"/>
    <property type="match status" value="1"/>
</dbReference>
<dbReference type="InterPro" id="IPR003582">
    <property type="entry name" value="ShKT_dom"/>
</dbReference>
<feature type="domain" description="ShKT" evidence="2">
    <location>
        <begin position="164"/>
        <end position="199"/>
    </location>
</feature>
<gene>
    <name evidence="3" type="ORF">QR680_013910</name>
</gene>
<feature type="disulfide bond" evidence="1">
    <location>
        <begin position="46"/>
        <end position="80"/>
    </location>
</feature>
<proteinExistence type="predicted"/>
<name>A0AA39M2C3_9BILA</name>
<keyword evidence="1" id="KW-1015">Disulfide bond</keyword>
<evidence type="ECO:0000313" key="4">
    <source>
        <dbReference type="Proteomes" id="UP001175271"/>
    </source>
</evidence>
<feature type="domain" description="ShKT" evidence="2">
    <location>
        <begin position="97"/>
        <end position="133"/>
    </location>
</feature>
<feature type="disulfide bond" evidence="1">
    <location>
        <begin position="11"/>
        <end position="29"/>
    </location>
</feature>
<dbReference type="PROSITE" id="PS51670">
    <property type="entry name" value="SHKT"/>
    <property type="match status" value="4"/>
</dbReference>
<dbReference type="Pfam" id="PF01549">
    <property type="entry name" value="ShK"/>
    <property type="match status" value="4"/>
</dbReference>
<comment type="caution">
    <text evidence="1">Lacks conserved residue(s) required for the propagation of feature annotation.</text>
</comment>
<feature type="disulfide bond" evidence="1">
    <location>
        <begin position="2"/>
        <end position="36"/>
    </location>
</feature>
<evidence type="ECO:0000313" key="3">
    <source>
        <dbReference type="EMBL" id="KAK0419026.1"/>
    </source>
</evidence>
<dbReference type="AlphaFoldDB" id="A0AA39M2C3"/>
<sequence>MCVDAAPATYCTMNRHFCREPSLTVSTDCAKSCEVCNATPAVESSCSDEAPICSLLVNHCGDASQFDYLSKNCAKTCKFCGDTTTPEPGLVVETVLSKVTLRCTTWVSNGFCTNTFYTPELRRQKCSRSCGFCGGPMSNGYTNNYQYTRRTTVNYNAGNGNGVCVDKKAECATQASCNSTNPTYLAWVRDLCPRTCGVC</sequence>
<keyword evidence="4" id="KW-1185">Reference proteome</keyword>
<comment type="caution">
    <text evidence="3">The sequence shown here is derived from an EMBL/GenBank/DDBJ whole genome shotgun (WGS) entry which is preliminary data.</text>
</comment>
<protein>
    <recommendedName>
        <fullName evidence="2">ShKT domain-containing protein</fullName>
    </recommendedName>
</protein>
<dbReference type="Proteomes" id="UP001175271">
    <property type="component" value="Unassembled WGS sequence"/>
</dbReference>
<feature type="domain" description="ShKT" evidence="2">
    <location>
        <begin position="46"/>
        <end position="80"/>
    </location>
</feature>
<feature type="domain" description="ShKT" evidence="2">
    <location>
        <begin position="2"/>
        <end position="36"/>
    </location>
</feature>
<dbReference type="SMART" id="SM00254">
    <property type="entry name" value="ShKT"/>
    <property type="match status" value="4"/>
</dbReference>
<reference evidence="3" key="1">
    <citation type="submission" date="2023-06" db="EMBL/GenBank/DDBJ databases">
        <title>Genomic analysis of the entomopathogenic nematode Steinernema hermaphroditum.</title>
        <authorList>
            <person name="Schwarz E.M."/>
            <person name="Heppert J.K."/>
            <person name="Baniya A."/>
            <person name="Schwartz H.T."/>
            <person name="Tan C.-H."/>
            <person name="Antoshechkin I."/>
            <person name="Sternberg P.W."/>
            <person name="Goodrich-Blair H."/>
            <person name="Dillman A.R."/>
        </authorList>
    </citation>
    <scope>NUCLEOTIDE SEQUENCE</scope>
    <source>
        <strain evidence="3">PS9179</strain>
        <tissue evidence="3">Whole animal</tissue>
    </source>
</reference>
<dbReference type="PANTHER" id="PTHR21724">
    <property type="entry name" value="SHKT DOMAIN-CONTAINING PROTEIN"/>
    <property type="match status" value="1"/>
</dbReference>
<dbReference type="EMBL" id="JAUCMV010000002">
    <property type="protein sequence ID" value="KAK0419026.1"/>
    <property type="molecule type" value="Genomic_DNA"/>
</dbReference>
<organism evidence="3 4">
    <name type="scientific">Steinernema hermaphroditum</name>
    <dbReference type="NCBI Taxonomy" id="289476"/>
    <lineage>
        <taxon>Eukaryota</taxon>
        <taxon>Metazoa</taxon>
        <taxon>Ecdysozoa</taxon>
        <taxon>Nematoda</taxon>
        <taxon>Chromadorea</taxon>
        <taxon>Rhabditida</taxon>
        <taxon>Tylenchina</taxon>
        <taxon>Panagrolaimomorpha</taxon>
        <taxon>Strongyloidoidea</taxon>
        <taxon>Steinernematidae</taxon>
        <taxon>Steinernema</taxon>
    </lineage>
</organism>
<dbReference type="Gene3D" id="1.10.10.1870">
    <property type="entry name" value="ShTK domain-like"/>
    <property type="match status" value="1"/>
</dbReference>
<evidence type="ECO:0000259" key="2">
    <source>
        <dbReference type="PROSITE" id="PS51670"/>
    </source>
</evidence>
<evidence type="ECO:0000256" key="1">
    <source>
        <dbReference type="PROSITE-ProRule" id="PRU01005"/>
    </source>
</evidence>